<dbReference type="Gene3D" id="3.40.50.1240">
    <property type="entry name" value="Phosphoglycerate mutase-like"/>
    <property type="match status" value="1"/>
</dbReference>
<dbReference type="Proteomes" id="UP000642509">
    <property type="component" value="Unassembled WGS sequence"/>
</dbReference>
<name>A0ABQ2MBT5_9MICC</name>
<dbReference type="InterPro" id="IPR029033">
    <property type="entry name" value="His_PPase_superfam"/>
</dbReference>
<proteinExistence type="predicted"/>
<accession>A0ABQ2MBT5</accession>
<reference evidence="2" key="1">
    <citation type="journal article" date="2019" name="Int. J. Syst. Evol. Microbiol.">
        <title>The Global Catalogue of Microorganisms (GCM) 10K type strain sequencing project: providing services to taxonomists for standard genome sequencing and annotation.</title>
        <authorList>
            <consortium name="The Broad Institute Genomics Platform"/>
            <consortium name="The Broad Institute Genome Sequencing Center for Infectious Disease"/>
            <person name="Wu L."/>
            <person name="Ma J."/>
        </authorList>
    </citation>
    <scope>NUCLEOTIDE SEQUENCE [LARGE SCALE GENOMIC DNA]</scope>
    <source>
        <strain evidence="2">CGMCC 1.7064</strain>
    </source>
</reference>
<evidence type="ECO:0000313" key="2">
    <source>
        <dbReference type="Proteomes" id="UP000642509"/>
    </source>
</evidence>
<dbReference type="EMBL" id="BMLQ01000012">
    <property type="protein sequence ID" value="GGO49489.1"/>
    <property type="molecule type" value="Genomic_DNA"/>
</dbReference>
<gene>
    <name evidence="1" type="ORF">GCM10010977_31490</name>
</gene>
<evidence type="ECO:0008006" key="3">
    <source>
        <dbReference type="Google" id="ProtNLM"/>
    </source>
</evidence>
<evidence type="ECO:0000313" key="1">
    <source>
        <dbReference type="EMBL" id="GGO49489.1"/>
    </source>
</evidence>
<sequence>MAFPLPRAAASAAILSAELGAQRPRVLVDEAPELVDHVPHVPAPGELSPSWTGLFDGYDRAEAETGHRAADALVARFGRPDAQSQRPTHEVLVTHAYPIAWLVREALGAPTAR</sequence>
<comment type="caution">
    <text evidence="1">The sequence shown here is derived from an EMBL/GenBank/DDBJ whole genome shotgun (WGS) entry which is preliminary data.</text>
</comment>
<dbReference type="RefSeq" id="WP_229672794.1">
    <property type="nucleotide sequence ID" value="NZ_BAAAOU010000014.1"/>
</dbReference>
<organism evidence="1 2">
    <name type="scientific">Citricoccus zhacaiensis</name>
    <dbReference type="NCBI Taxonomy" id="489142"/>
    <lineage>
        <taxon>Bacteria</taxon>
        <taxon>Bacillati</taxon>
        <taxon>Actinomycetota</taxon>
        <taxon>Actinomycetes</taxon>
        <taxon>Micrococcales</taxon>
        <taxon>Micrococcaceae</taxon>
        <taxon>Citricoccus</taxon>
    </lineage>
</organism>
<protein>
    <recommendedName>
        <fullName evidence="3">Histidine phosphatase family protein</fullName>
    </recommendedName>
</protein>
<keyword evidence="2" id="KW-1185">Reference proteome</keyword>